<evidence type="ECO:0008006" key="3">
    <source>
        <dbReference type="Google" id="ProtNLM"/>
    </source>
</evidence>
<sequence>MKSSETIFDEFTMSVYADEYDKAGASLVDVLPVEMIRAICENLLVEDVANFRLTSKVCAAARVDRLVQVVYVTFTRESFQKLPNISKHPEISKHVITTWYEPLGLVAWDGNEFHNRGYGLTDLRGQENIYNKSWEDQIFMKESKFSKWVFSQVLPKFSSLKRFVMKGSIARQRRLLSHDLNTMSIITQFGSIDRECYEEVLAFFSAAGKADTKLEYPHLDLIDLDMLYRASNSTGIIFSDGPDGPDARYLRYLHLGVWDSPSRNCYHVLRQLLQATCNLKHLTITNTPGLGYI</sequence>
<evidence type="ECO:0000313" key="1">
    <source>
        <dbReference type="EMBL" id="APA07572.1"/>
    </source>
</evidence>
<accession>A0A1D9PYE6</accession>
<dbReference type="VEuPathDB" id="FungiDB:sscle_03g023420"/>
<dbReference type="Proteomes" id="UP000177798">
    <property type="component" value="Chromosome 3"/>
</dbReference>
<gene>
    <name evidence="1" type="ORF">sscle_03g023420</name>
</gene>
<evidence type="ECO:0000313" key="2">
    <source>
        <dbReference type="Proteomes" id="UP000177798"/>
    </source>
</evidence>
<proteinExistence type="predicted"/>
<protein>
    <recommendedName>
        <fullName evidence="3">F-box domain-containing protein</fullName>
    </recommendedName>
</protein>
<reference evidence="2" key="1">
    <citation type="journal article" date="2017" name="Genome Biol. Evol.">
        <title>The complete genome sequence of the phytopathogenic fungus Sclerotinia sclerotiorum reveals insights into the genome architecture of broad host range pathogens.</title>
        <authorList>
            <person name="Derbyshire M."/>
            <person name="Denton-Giles M."/>
            <person name="Hegedus D."/>
            <person name="Seifbarghy S."/>
            <person name="Rollins J."/>
            <person name="van Kan J."/>
            <person name="Seidl M.F."/>
            <person name="Faino L."/>
            <person name="Mbengue M."/>
            <person name="Navaud O."/>
            <person name="Raffaele S."/>
            <person name="Hammond-Kosack K."/>
            <person name="Heard S."/>
            <person name="Oliver R."/>
        </authorList>
    </citation>
    <scope>NUCLEOTIDE SEQUENCE [LARGE SCALE GENOMIC DNA]</scope>
    <source>
        <strain evidence="2">ATCC 18683 / 1980 / Ss-1</strain>
    </source>
</reference>
<dbReference type="OrthoDB" id="5422579at2759"/>
<dbReference type="EMBL" id="CP017816">
    <property type="protein sequence ID" value="APA07572.1"/>
    <property type="molecule type" value="Genomic_DNA"/>
</dbReference>
<organism evidence="1 2">
    <name type="scientific">Sclerotinia sclerotiorum (strain ATCC 18683 / 1980 / Ss-1)</name>
    <name type="common">White mold</name>
    <name type="synonym">Whetzelinia sclerotiorum</name>
    <dbReference type="NCBI Taxonomy" id="665079"/>
    <lineage>
        <taxon>Eukaryota</taxon>
        <taxon>Fungi</taxon>
        <taxon>Dikarya</taxon>
        <taxon>Ascomycota</taxon>
        <taxon>Pezizomycotina</taxon>
        <taxon>Leotiomycetes</taxon>
        <taxon>Helotiales</taxon>
        <taxon>Sclerotiniaceae</taxon>
        <taxon>Sclerotinia</taxon>
    </lineage>
</organism>
<name>A0A1D9PYE6_SCLS1</name>
<dbReference type="AlphaFoldDB" id="A0A1D9PYE6"/>